<proteinExistence type="predicted"/>
<feature type="transmembrane region" description="Helical" evidence="1">
    <location>
        <begin position="20"/>
        <end position="41"/>
    </location>
</feature>
<dbReference type="PANTHER" id="PTHR30093:SF2">
    <property type="entry name" value="TYPE II SECRETION SYSTEM PROTEIN H"/>
    <property type="match status" value="1"/>
</dbReference>
<dbReference type="InterPro" id="IPR012902">
    <property type="entry name" value="N_methyl_site"/>
</dbReference>
<name>A0A068NMW4_FIMGI</name>
<dbReference type="PANTHER" id="PTHR30093">
    <property type="entry name" value="GENERAL SECRETION PATHWAY PROTEIN G"/>
    <property type="match status" value="1"/>
</dbReference>
<gene>
    <name evidence="2" type="ORF">OP10G_1374</name>
</gene>
<protein>
    <recommendedName>
        <fullName evidence="4">Prepilin-type N-terminal cleavage/methylation domain-containing protein</fullName>
    </recommendedName>
</protein>
<sequence length="287" mass="30492">MGSAIPAVGLMGFRRGFTLIELLVVIAIIAILAAILFPVFAQAKEAAKKSACLNNNKQIGLGTMLYSNDFDDTLPMGSYLLAGMPAAVTVQDLVEPYLKVGSGSAGRPDAPAARKDTAFWTCPDMGTNFIPKTAGDPDPGPFPAQFYSRSASYIPNGNIMPTMHVAALARGWFPGAIRAITSLEAPSNVVLFTEGWGYIGTTAGDDWTSGCRGQEEGFPTIPGKILGRADNYCAGRYRHNGGAVYVLADGHTKWFASPQSSWRAPSTSGAAYRNSLAPKAAAWFRED</sequence>
<evidence type="ECO:0000256" key="1">
    <source>
        <dbReference type="SAM" id="Phobius"/>
    </source>
</evidence>
<dbReference type="AlphaFoldDB" id="A0A068NMW4"/>
<keyword evidence="1" id="KW-0472">Membrane</keyword>
<evidence type="ECO:0000313" key="2">
    <source>
        <dbReference type="EMBL" id="AIE84742.1"/>
    </source>
</evidence>
<keyword evidence="1" id="KW-0812">Transmembrane</keyword>
<dbReference type="Pfam" id="PF07963">
    <property type="entry name" value="N_methyl"/>
    <property type="match status" value="1"/>
</dbReference>
<dbReference type="EMBL" id="CP007139">
    <property type="protein sequence ID" value="AIE84742.1"/>
    <property type="molecule type" value="Genomic_DNA"/>
</dbReference>
<dbReference type="Proteomes" id="UP000027982">
    <property type="component" value="Chromosome"/>
</dbReference>
<dbReference type="PROSITE" id="PS00409">
    <property type="entry name" value="PROKAR_NTER_METHYL"/>
    <property type="match status" value="1"/>
</dbReference>
<dbReference type="HOGENOM" id="CLU_041661_1_1_0"/>
<accession>A0A068NMW4</accession>
<dbReference type="SUPFAM" id="SSF54523">
    <property type="entry name" value="Pili subunits"/>
    <property type="match status" value="1"/>
</dbReference>
<dbReference type="KEGG" id="fgi:OP10G_1374"/>
<dbReference type="InterPro" id="IPR027558">
    <property type="entry name" value="Pre_pil_HX9DG_C"/>
</dbReference>
<dbReference type="InterPro" id="IPR045584">
    <property type="entry name" value="Pilin-like"/>
</dbReference>
<dbReference type="NCBIfam" id="TIGR02532">
    <property type="entry name" value="IV_pilin_GFxxxE"/>
    <property type="match status" value="1"/>
</dbReference>
<evidence type="ECO:0008006" key="4">
    <source>
        <dbReference type="Google" id="ProtNLM"/>
    </source>
</evidence>
<reference evidence="2 3" key="1">
    <citation type="journal article" date="2014" name="PLoS ONE">
        <title>The first complete genome sequence of the class fimbriimonadia in the phylum armatimonadetes.</title>
        <authorList>
            <person name="Hu Z.Y."/>
            <person name="Wang Y.Z."/>
            <person name="Im W.T."/>
            <person name="Wang S.Y."/>
            <person name="Zhao G.P."/>
            <person name="Zheng H.J."/>
            <person name="Quan Z.X."/>
        </authorList>
    </citation>
    <scope>NUCLEOTIDE SEQUENCE [LARGE SCALE GENOMIC DNA]</scope>
    <source>
        <strain evidence="2">Gsoil 348</strain>
    </source>
</reference>
<dbReference type="STRING" id="661478.OP10G_1374"/>
<dbReference type="NCBIfam" id="TIGR04294">
    <property type="entry name" value="pre_pil_HX9DG"/>
    <property type="match status" value="1"/>
</dbReference>
<dbReference type="Gene3D" id="3.30.700.10">
    <property type="entry name" value="Glycoprotein, Type 4 Pilin"/>
    <property type="match status" value="1"/>
</dbReference>
<evidence type="ECO:0000313" key="3">
    <source>
        <dbReference type="Proteomes" id="UP000027982"/>
    </source>
</evidence>
<organism evidence="2 3">
    <name type="scientific">Fimbriimonas ginsengisoli Gsoil 348</name>
    <dbReference type="NCBI Taxonomy" id="661478"/>
    <lineage>
        <taxon>Bacteria</taxon>
        <taxon>Bacillati</taxon>
        <taxon>Armatimonadota</taxon>
        <taxon>Fimbriimonadia</taxon>
        <taxon>Fimbriimonadales</taxon>
        <taxon>Fimbriimonadaceae</taxon>
        <taxon>Fimbriimonas</taxon>
    </lineage>
</organism>
<dbReference type="eggNOG" id="COG2165">
    <property type="taxonomic scope" value="Bacteria"/>
</dbReference>
<keyword evidence="3" id="KW-1185">Reference proteome</keyword>
<keyword evidence="1" id="KW-1133">Transmembrane helix</keyword>